<protein>
    <submittedName>
        <fullName evidence="1">DUF4403 family protein</fullName>
    </submittedName>
</protein>
<proteinExistence type="predicted"/>
<sequence>MNCTQYLSVLAATIIFASCKSYQEITKKPERLHEDVELPSYESNFALALKVDLTTLENKLNDVLKEGYSVSEDGTFQYKSWIKTKDPLYNPSKTIKTNNPLYHPNEWFKTKDPLYHPHKWQKKFGIKFKCPFYHPNEWIKTKDPLYNPNEWIETNNPLYHPNEWIETKGPAVAVGYKYDVDFKLKGDIKLSYVDDNTLRISVPISFDGVVGLQGNIPAALQFDRKNFDGEIEFFVNTSFSVTPEWCPKIALTVTHSWISNPQIEILDNIYISLTGITDKKLKEIEGNVSKVIDEQVKCEMIKDIVADKWKYYGVGLPALANGKQYQLNINPSKAALSGLKVSKDSLALYAGIKGNISFNDNIVNTTGSLPLLEVQSETPSEVKAFLPLLIKYDDIEHTANKYLKDNSVVLKPEIVLKKKAEVKLLEMSLYPNGDEIVAGVKLKAKLPGNILPVTGWVYLIGIPVMTENKKFELQDLDFSMTVDNKFYPAIATLFKPLIINEVKKQTTRDLTKNITDVKKKIIEKAGSFQHDNFGFSMSNVDLGIYDIVLDKDEIAIIADFNSKFNISLKSK</sequence>
<accession>A0ABV9PH53</accession>
<dbReference type="Proteomes" id="UP001595935">
    <property type="component" value="Unassembled WGS sequence"/>
</dbReference>
<dbReference type="InterPro" id="IPR025515">
    <property type="entry name" value="DUF4403"/>
</dbReference>
<comment type="caution">
    <text evidence="1">The sequence shown here is derived from an EMBL/GenBank/DDBJ whole genome shotgun (WGS) entry which is preliminary data.</text>
</comment>
<evidence type="ECO:0000313" key="1">
    <source>
        <dbReference type="EMBL" id="MFC4748155.1"/>
    </source>
</evidence>
<dbReference type="RefSeq" id="WP_213258144.1">
    <property type="nucleotide sequence ID" value="NZ_JAGYWA010000004.1"/>
</dbReference>
<keyword evidence="2" id="KW-1185">Reference proteome</keyword>
<gene>
    <name evidence="1" type="ORF">ACFO5S_11900</name>
</gene>
<organism evidence="1 2">
    <name type="scientific">Flavobacterium branchiicola</name>
    <dbReference type="NCBI Taxonomy" id="1114875"/>
    <lineage>
        <taxon>Bacteria</taxon>
        <taxon>Pseudomonadati</taxon>
        <taxon>Bacteroidota</taxon>
        <taxon>Flavobacteriia</taxon>
        <taxon>Flavobacteriales</taxon>
        <taxon>Flavobacteriaceae</taxon>
        <taxon>Flavobacterium</taxon>
    </lineage>
</organism>
<evidence type="ECO:0000313" key="2">
    <source>
        <dbReference type="Proteomes" id="UP001595935"/>
    </source>
</evidence>
<reference evidence="2" key="1">
    <citation type="journal article" date="2019" name="Int. J. Syst. Evol. Microbiol.">
        <title>The Global Catalogue of Microorganisms (GCM) 10K type strain sequencing project: providing services to taxonomists for standard genome sequencing and annotation.</title>
        <authorList>
            <consortium name="The Broad Institute Genomics Platform"/>
            <consortium name="The Broad Institute Genome Sequencing Center for Infectious Disease"/>
            <person name="Wu L."/>
            <person name="Ma J."/>
        </authorList>
    </citation>
    <scope>NUCLEOTIDE SEQUENCE [LARGE SCALE GENOMIC DNA]</scope>
    <source>
        <strain evidence="2">WYCCWR 13023</strain>
    </source>
</reference>
<name>A0ABV9PH53_9FLAO</name>
<dbReference type="EMBL" id="JBHSGV010000004">
    <property type="protein sequence ID" value="MFC4748155.1"/>
    <property type="molecule type" value="Genomic_DNA"/>
</dbReference>
<dbReference type="Pfam" id="PF14356">
    <property type="entry name" value="DUF4403"/>
    <property type="match status" value="1"/>
</dbReference>